<dbReference type="EMBL" id="BSYA01000061">
    <property type="protein sequence ID" value="GMG29768.1"/>
    <property type="molecule type" value="Genomic_DNA"/>
</dbReference>
<gene>
    <name evidence="1" type="ORF">Aory04_000597300</name>
    <name evidence="2" type="ORF">OAory_01106750</name>
</gene>
<dbReference type="Proteomes" id="UP000190312">
    <property type="component" value="Unassembled WGS sequence"/>
</dbReference>
<name>A0A1S9DJY5_ASPOZ</name>
<evidence type="ECO:0000313" key="1">
    <source>
        <dbReference type="EMBL" id="GMG29768.1"/>
    </source>
</evidence>
<proteinExistence type="predicted"/>
<dbReference type="Proteomes" id="UP001165205">
    <property type="component" value="Unassembled WGS sequence"/>
</dbReference>
<dbReference type="AlphaFoldDB" id="A0A1S9DJY5"/>
<protein>
    <submittedName>
        <fullName evidence="1">Unnamed protein product</fullName>
    </submittedName>
</protein>
<dbReference type="OrthoDB" id="3590765at2759"/>
<comment type="caution">
    <text evidence="2">The sequence shown here is derived from an EMBL/GenBank/DDBJ whole genome shotgun (WGS) entry which is preliminary data.</text>
</comment>
<evidence type="ECO:0000313" key="2">
    <source>
        <dbReference type="EMBL" id="OOO09379.1"/>
    </source>
</evidence>
<reference evidence="2 3" key="1">
    <citation type="submission" date="2016-10" db="EMBL/GenBank/DDBJ databases">
        <title>Genome sequencing of Aspergillus oryzae BCC7051.</title>
        <authorList>
            <person name="Thammarongtham C."/>
            <person name="Vorapreeda T."/>
            <person name="Nookaew I."/>
            <person name="Srisuk T."/>
            <person name="Land M."/>
            <person name="Jeennor S."/>
            <person name="Laoteng K."/>
        </authorList>
    </citation>
    <scope>NUCLEOTIDE SEQUENCE [LARGE SCALE GENOMIC DNA]</scope>
    <source>
        <strain evidence="2 3">BCC7051</strain>
    </source>
</reference>
<evidence type="ECO:0000313" key="3">
    <source>
        <dbReference type="Proteomes" id="UP000190312"/>
    </source>
</evidence>
<accession>A0A1S9DJY5</accession>
<dbReference type="OMA" id="FHVIPVD"/>
<organism evidence="2 3">
    <name type="scientific">Aspergillus oryzae</name>
    <name type="common">Yellow koji mold</name>
    <dbReference type="NCBI Taxonomy" id="5062"/>
    <lineage>
        <taxon>Eukaryota</taxon>
        <taxon>Fungi</taxon>
        <taxon>Dikarya</taxon>
        <taxon>Ascomycota</taxon>
        <taxon>Pezizomycotina</taxon>
        <taxon>Eurotiomycetes</taxon>
        <taxon>Eurotiomycetidae</taxon>
        <taxon>Eurotiales</taxon>
        <taxon>Aspergillaceae</taxon>
        <taxon>Aspergillus</taxon>
        <taxon>Aspergillus subgen. Circumdati</taxon>
    </lineage>
</organism>
<dbReference type="EMBL" id="MKZY01000005">
    <property type="protein sequence ID" value="OOO09379.1"/>
    <property type="molecule type" value="Genomic_DNA"/>
</dbReference>
<dbReference type="VEuPathDB" id="FungiDB:AO090001000210"/>
<sequence>MTIRMANTSLSEASIYSCGPPGICQPESAITPPDRRRGSPACWSIPAGVYTARELVRRFAPLLDTVVHHLGPDPPNTKPARIVLLDNVAANLSTDTRESSLPLYDLSDISRREVRDQARRIGQVLVQWAREYTDEPYDPDLYLRGPGDGHLLLQSSLALMYARCTRPHHMQLLSEYMRQMVVLRDALLPFQNFYAVPIPVDGRARGIRHLEAPRERFLTTVFAGHITQASVVSLARAVLAPDLPVTMTGGYGFQYTHGLILPAILAGGVVPYHLLRYVPSKMDSSAVEVLFDYHFPDYHEAPRGDIPAGPPTILTRYPIDLPNQKEELQTAGIGLQAGSSTSAIRGLELRLEFKSGDTARVDVGQIARGLRHSYEAREETRDSTTNHTVFLHSASEILIQPGWGLSTAETAGFHVIPVDDPTIALALLGKLYPRNVILLPNDEQLGQTDDVGEDSEAKFVIWGGFKRGGLKGVF</sequence>
<dbReference type="eggNOG" id="ENOG502SKPP">
    <property type="taxonomic scope" value="Eukaryota"/>
</dbReference>
<reference evidence="1" key="2">
    <citation type="submission" date="2023-04" db="EMBL/GenBank/DDBJ databases">
        <title>Aspergillus oryzae NBRC 4228.</title>
        <authorList>
            <person name="Ichikawa N."/>
            <person name="Sato H."/>
            <person name="Tonouchi N."/>
        </authorList>
    </citation>
    <scope>NUCLEOTIDE SEQUENCE</scope>
    <source>
        <strain evidence="1">NBRC 4228</strain>
    </source>
</reference>